<feature type="compositionally biased region" description="Low complexity" evidence="4">
    <location>
        <begin position="150"/>
        <end position="160"/>
    </location>
</feature>
<dbReference type="Pfam" id="PF00400">
    <property type="entry name" value="WD40"/>
    <property type="match status" value="4"/>
</dbReference>
<keyword evidence="7" id="KW-1185">Reference proteome</keyword>
<dbReference type="GO" id="GO:0034657">
    <property type="term" value="C:GID complex"/>
    <property type="evidence" value="ECO:0007669"/>
    <property type="project" value="TreeGrafter"/>
</dbReference>
<organism evidence="6 7">
    <name type="scientific">Bondarzewia mesenterica</name>
    <dbReference type="NCBI Taxonomy" id="1095465"/>
    <lineage>
        <taxon>Eukaryota</taxon>
        <taxon>Fungi</taxon>
        <taxon>Dikarya</taxon>
        <taxon>Basidiomycota</taxon>
        <taxon>Agaricomycotina</taxon>
        <taxon>Agaricomycetes</taxon>
        <taxon>Russulales</taxon>
        <taxon>Bondarzewiaceae</taxon>
        <taxon>Bondarzewia</taxon>
    </lineage>
</organism>
<dbReference type="PANTHER" id="PTHR22838">
    <property type="entry name" value="WD REPEAT PROTEIN 26-RELATED"/>
    <property type="match status" value="1"/>
</dbReference>
<dbReference type="Gene3D" id="2.130.10.10">
    <property type="entry name" value="YVTN repeat-like/Quinoprotein amine dehydrogenase"/>
    <property type="match status" value="2"/>
</dbReference>
<feature type="region of interest" description="Disordered" evidence="4">
    <location>
        <begin position="62"/>
        <end position="160"/>
    </location>
</feature>
<dbReference type="InterPro" id="IPR036322">
    <property type="entry name" value="WD40_repeat_dom_sf"/>
</dbReference>
<evidence type="ECO:0000256" key="1">
    <source>
        <dbReference type="ARBA" id="ARBA00022574"/>
    </source>
</evidence>
<feature type="region of interest" description="Disordered" evidence="4">
    <location>
        <begin position="648"/>
        <end position="682"/>
    </location>
</feature>
<keyword evidence="1 3" id="KW-0853">WD repeat</keyword>
<accession>A0A4S4LZ69</accession>
<feature type="compositionally biased region" description="Low complexity" evidence="4">
    <location>
        <begin position="88"/>
        <end position="103"/>
    </location>
</feature>
<feature type="region of interest" description="Disordered" evidence="4">
    <location>
        <begin position="189"/>
        <end position="209"/>
    </location>
</feature>
<dbReference type="SMART" id="SM00320">
    <property type="entry name" value="WD40"/>
    <property type="match status" value="5"/>
</dbReference>
<feature type="repeat" description="WD" evidence="3">
    <location>
        <begin position="580"/>
        <end position="611"/>
    </location>
</feature>
<protein>
    <recommendedName>
        <fullName evidence="5">CTLH domain-containing protein</fullName>
    </recommendedName>
</protein>
<evidence type="ECO:0000256" key="3">
    <source>
        <dbReference type="PROSITE-ProRule" id="PRU00221"/>
    </source>
</evidence>
<feature type="repeat" description="WD" evidence="3">
    <location>
        <begin position="813"/>
        <end position="839"/>
    </location>
</feature>
<dbReference type="InterPro" id="IPR001680">
    <property type="entry name" value="WD40_rpt"/>
</dbReference>
<name>A0A4S4LZ69_9AGAM</name>
<dbReference type="PROSITE" id="PS50294">
    <property type="entry name" value="WD_REPEATS_REGION"/>
    <property type="match status" value="2"/>
</dbReference>
<evidence type="ECO:0000313" key="7">
    <source>
        <dbReference type="Proteomes" id="UP000310158"/>
    </source>
</evidence>
<evidence type="ECO:0000256" key="4">
    <source>
        <dbReference type="SAM" id="MobiDB-lite"/>
    </source>
</evidence>
<dbReference type="GO" id="GO:0043161">
    <property type="term" value="P:proteasome-mediated ubiquitin-dependent protein catabolic process"/>
    <property type="evidence" value="ECO:0007669"/>
    <property type="project" value="TreeGrafter"/>
</dbReference>
<feature type="repeat" description="WD" evidence="3">
    <location>
        <begin position="489"/>
        <end position="530"/>
    </location>
</feature>
<dbReference type="OrthoDB" id="972532at2759"/>
<gene>
    <name evidence="6" type="ORF">EW146_g3632</name>
</gene>
<proteinExistence type="predicted"/>
<dbReference type="PROSITE" id="PS50082">
    <property type="entry name" value="WD_REPEATS_2"/>
    <property type="match status" value="3"/>
</dbReference>
<dbReference type="SUPFAM" id="SSF50978">
    <property type="entry name" value="WD40 repeat-like"/>
    <property type="match status" value="1"/>
</dbReference>
<feature type="compositionally biased region" description="Polar residues" evidence="4">
    <location>
        <begin position="119"/>
        <end position="130"/>
    </location>
</feature>
<feature type="domain" description="CTLH" evidence="5">
    <location>
        <begin position="293"/>
        <end position="350"/>
    </location>
</feature>
<keyword evidence="2" id="KW-0677">Repeat</keyword>
<dbReference type="PROSITE" id="PS50896">
    <property type="entry name" value="LISH"/>
    <property type="match status" value="1"/>
</dbReference>
<reference evidence="6 7" key="1">
    <citation type="submission" date="2019-02" db="EMBL/GenBank/DDBJ databases">
        <title>Genome sequencing of the rare red list fungi Bondarzewia mesenterica.</title>
        <authorList>
            <person name="Buettner E."/>
            <person name="Kellner H."/>
        </authorList>
    </citation>
    <scope>NUCLEOTIDE SEQUENCE [LARGE SCALE GENOMIC DNA]</scope>
    <source>
        <strain evidence="6 7">DSM 108281</strain>
    </source>
</reference>
<dbReference type="PANTHER" id="PTHR22838:SF0">
    <property type="entry name" value="WD REPEAT-CONTAINING PROTEIN 26"/>
    <property type="match status" value="1"/>
</dbReference>
<evidence type="ECO:0000313" key="6">
    <source>
        <dbReference type="EMBL" id="THH17111.1"/>
    </source>
</evidence>
<dbReference type="Proteomes" id="UP000310158">
    <property type="component" value="Unassembled WGS sequence"/>
</dbReference>
<dbReference type="CDD" id="cd00200">
    <property type="entry name" value="WD40"/>
    <property type="match status" value="1"/>
</dbReference>
<dbReference type="AlphaFoldDB" id="A0A4S4LZ69"/>
<dbReference type="SMART" id="SM00668">
    <property type="entry name" value="CTLH"/>
    <property type="match status" value="1"/>
</dbReference>
<evidence type="ECO:0000256" key="2">
    <source>
        <dbReference type="ARBA" id="ARBA00022737"/>
    </source>
</evidence>
<dbReference type="Pfam" id="PF23627">
    <property type="entry name" value="LisH_WDR26"/>
    <property type="match status" value="1"/>
</dbReference>
<evidence type="ECO:0000259" key="5">
    <source>
        <dbReference type="PROSITE" id="PS50897"/>
    </source>
</evidence>
<dbReference type="InterPro" id="IPR006595">
    <property type="entry name" value="CTLH_C"/>
</dbReference>
<sequence>MSPNVSNFKKDVASSNVQYCSARLESACQTSAIDLHHEVLLVANIDPLPPSTTPARDIVPIHNRRRSPTPILDTVNEERVGSISANNSPSRSTRIPSTSGTPTLIPATRTRSHLEGDGSNATLTPHSSGSPPDLTFDSSLERPPKRQRIHSISASTEGSSSISLSAIDRSLFSDDHIQFTASMRVLDNGHDSSSSVSPDLPPEAGPSSIPAIAKNGLAANGSVNGFSGSLFSNGVSRHAKPTIPTVKLPGTTLYEDSYIDREEYIRLVIQSLRDVGYIESAATLEAESGYVMETPEVADFRQCILDGAWSAAEAALHQLCATEDDGLWEAKFLISRQKYLELLELGRITAALHVLRNELAPLHIDPEQLLPLSSLVMCTDAADLKQRADWDGAHGSSRRRLLGNLQRKINLFSSFSLLSEFHRAAWTGYIPSSVMIPPRRFSTLLEQARLYQRSECIYHNAPATLREFSLYNDHRCERDFFPRFTTAILEVHTDEVWSLEWSHDGRWLASASKDHSVIIWSIGTEAEPSIRRYSPELILRDHPFHVGCIAWSLDDSILLSASEQYIKMWNTKTGVCLRTLEAHTETVSALAWVPDGSGFISGSQDRKIILWGADGKQRDSWGITAIRIVDLAVTPDFTRLVVVGESATGISSGNPSPPGRGESTTPPVASGRGAGVHANANSARKAENRMIVYDLATKRQEMSIAFEAQITSVKISEDSRYALINHAPDELQLWDISTGRMTRKYNGQRQGNFIIRSCFGGVDENFVHTRLTVLSLSPILHVIYRRKDGNVYVWHRDRGILLEVLSGHGNGSVNSVAWNPRNKQMFASCSDDFTIRIWEAPPVDTLGQAPSSCLGLRAVEQEPEPSGKGKGKRREPWDED</sequence>
<dbReference type="InterPro" id="IPR006594">
    <property type="entry name" value="LisH"/>
</dbReference>
<dbReference type="InterPro" id="IPR051350">
    <property type="entry name" value="WD_repeat-ST_regulator"/>
</dbReference>
<comment type="caution">
    <text evidence="6">The sequence shown here is derived from an EMBL/GenBank/DDBJ whole genome shotgun (WGS) entry which is preliminary data.</text>
</comment>
<dbReference type="PROSITE" id="PS50897">
    <property type="entry name" value="CTLH"/>
    <property type="match status" value="1"/>
</dbReference>
<dbReference type="InterPro" id="IPR015943">
    <property type="entry name" value="WD40/YVTN_repeat-like_dom_sf"/>
</dbReference>
<dbReference type="EMBL" id="SGPL01000125">
    <property type="protein sequence ID" value="THH17111.1"/>
    <property type="molecule type" value="Genomic_DNA"/>
</dbReference>
<feature type="region of interest" description="Disordered" evidence="4">
    <location>
        <begin position="858"/>
        <end position="880"/>
    </location>
</feature>